<dbReference type="Proteomes" id="UP001595923">
    <property type="component" value="Unassembled WGS sequence"/>
</dbReference>
<accession>A0ABV9DYK6</accession>
<dbReference type="Pfam" id="PF21943">
    <property type="entry name" value="TetR_C_46"/>
    <property type="match status" value="1"/>
</dbReference>
<keyword evidence="2 4" id="KW-0238">DNA-binding</keyword>
<dbReference type="InterPro" id="IPR009057">
    <property type="entry name" value="Homeodomain-like_sf"/>
</dbReference>
<comment type="caution">
    <text evidence="6">The sequence shown here is derived from an EMBL/GenBank/DDBJ whole genome shotgun (WGS) entry which is preliminary data.</text>
</comment>
<evidence type="ECO:0000313" key="7">
    <source>
        <dbReference type="Proteomes" id="UP001595923"/>
    </source>
</evidence>
<dbReference type="RefSeq" id="WP_378576659.1">
    <property type="nucleotide sequence ID" value="NZ_JBHSFQ010000019.1"/>
</dbReference>
<proteinExistence type="predicted"/>
<dbReference type="SUPFAM" id="SSF48498">
    <property type="entry name" value="Tetracyclin repressor-like, C-terminal domain"/>
    <property type="match status" value="1"/>
</dbReference>
<organism evidence="6 7">
    <name type="scientific">Nocardiopsis mangrovi</name>
    <dbReference type="NCBI Taxonomy" id="1179818"/>
    <lineage>
        <taxon>Bacteria</taxon>
        <taxon>Bacillati</taxon>
        <taxon>Actinomycetota</taxon>
        <taxon>Actinomycetes</taxon>
        <taxon>Streptosporangiales</taxon>
        <taxon>Nocardiopsidaceae</taxon>
        <taxon>Nocardiopsis</taxon>
    </lineage>
</organism>
<name>A0ABV9DYK6_9ACTN</name>
<keyword evidence="1" id="KW-0805">Transcription regulation</keyword>
<dbReference type="Pfam" id="PF00440">
    <property type="entry name" value="TetR_N"/>
    <property type="match status" value="1"/>
</dbReference>
<evidence type="ECO:0000256" key="2">
    <source>
        <dbReference type="ARBA" id="ARBA00023125"/>
    </source>
</evidence>
<gene>
    <name evidence="6" type="ORF">ACFO4E_18980</name>
</gene>
<reference evidence="7" key="1">
    <citation type="journal article" date="2019" name="Int. J. Syst. Evol. Microbiol.">
        <title>The Global Catalogue of Microorganisms (GCM) 10K type strain sequencing project: providing services to taxonomists for standard genome sequencing and annotation.</title>
        <authorList>
            <consortium name="The Broad Institute Genomics Platform"/>
            <consortium name="The Broad Institute Genome Sequencing Center for Infectious Disease"/>
            <person name="Wu L."/>
            <person name="Ma J."/>
        </authorList>
    </citation>
    <scope>NUCLEOTIDE SEQUENCE [LARGE SCALE GENOMIC DNA]</scope>
    <source>
        <strain evidence="7">XZYJ18</strain>
    </source>
</reference>
<dbReference type="PRINTS" id="PR00455">
    <property type="entry name" value="HTHTETR"/>
</dbReference>
<feature type="DNA-binding region" description="H-T-H motif" evidence="4">
    <location>
        <begin position="34"/>
        <end position="53"/>
    </location>
</feature>
<dbReference type="InterPro" id="IPR050109">
    <property type="entry name" value="HTH-type_TetR-like_transc_reg"/>
</dbReference>
<dbReference type="InterPro" id="IPR036271">
    <property type="entry name" value="Tet_transcr_reg_TetR-rel_C_sf"/>
</dbReference>
<protein>
    <submittedName>
        <fullName evidence="6">TetR/AcrR family transcriptional regulator</fullName>
    </submittedName>
</protein>
<dbReference type="InterPro" id="IPR001647">
    <property type="entry name" value="HTH_TetR"/>
</dbReference>
<keyword evidence="7" id="KW-1185">Reference proteome</keyword>
<dbReference type="EMBL" id="JBHSFQ010000019">
    <property type="protein sequence ID" value="MFC4563950.1"/>
    <property type="molecule type" value="Genomic_DNA"/>
</dbReference>
<dbReference type="PANTHER" id="PTHR30055:SF158">
    <property type="entry name" value="POSSIBLE TRANSCRIPTIONAL REGULATORY PROTEIN (PROBABLY TETR-FAMILY)"/>
    <property type="match status" value="1"/>
</dbReference>
<keyword evidence="3" id="KW-0804">Transcription</keyword>
<dbReference type="Gene3D" id="1.10.357.10">
    <property type="entry name" value="Tetracycline Repressor, domain 2"/>
    <property type="match status" value="1"/>
</dbReference>
<feature type="domain" description="HTH tetR-type" evidence="5">
    <location>
        <begin position="11"/>
        <end position="71"/>
    </location>
</feature>
<dbReference type="PROSITE" id="PS50977">
    <property type="entry name" value="HTH_TETR_2"/>
    <property type="match status" value="1"/>
</dbReference>
<evidence type="ECO:0000259" key="5">
    <source>
        <dbReference type="PROSITE" id="PS50977"/>
    </source>
</evidence>
<dbReference type="SUPFAM" id="SSF46689">
    <property type="entry name" value="Homeodomain-like"/>
    <property type="match status" value="1"/>
</dbReference>
<evidence type="ECO:0000256" key="4">
    <source>
        <dbReference type="PROSITE-ProRule" id="PRU00335"/>
    </source>
</evidence>
<dbReference type="InterPro" id="IPR054129">
    <property type="entry name" value="DesT_TetR_C"/>
</dbReference>
<evidence type="ECO:0000256" key="1">
    <source>
        <dbReference type="ARBA" id="ARBA00023015"/>
    </source>
</evidence>
<sequence>MSSKQKRLPREVREQQMIDAAVQVFSRSGYHSASVEEIAEVAGISKPMVYIYLGSKEGLFTACIHREADRLVRAVRDVVRADDPPELGLWQGLRAFFGFVAENRQSWVVLYQQARTQGEPFSKEVAAARARVLDEITAMVVAGTGLPGGGRIISPKDAEILARIATGAADALVDWLLDHPEETPESLSDRVLNLALVGVERATADSAAL</sequence>
<dbReference type="PANTHER" id="PTHR30055">
    <property type="entry name" value="HTH-TYPE TRANSCRIPTIONAL REGULATOR RUTR"/>
    <property type="match status" value="1"/>
</dbReference>
<evidence type="ECO:0000313" key="6">
    <source>
        <dbReference type="EMBL" id="MFC4563950.1"/>
    </source>
</evidence>
<evidence type="ECO:0000256" key="3">
    <source>
        <dbReference type="ARBA" id="ARBA00023163"/>
    </source>
</evidence>